<evidence type="ECO:0000313" key="2">
    <source>
        <dbReference type="EMBL" id="MBW76686.1"/>
    </source>
</evidence>
<dbReference type="EMBL" id="GGFL01012508">
    <property type="protein sequence ID" value="MBW76686.1"/>
    <property type="molecule type" value="Transcribed_RNA"/>
</dbReference>
<organism evidence="2">
    <name type="scientific">Anopheles darlingi</name>
    <name type="common">Mosquito</name>
    <dbReference type="NCBI Taxonomy" id="43151"/>
    <lineage>
        <taxon>Eukaryota</taxon>
        <taxon>Metazoa</taxon>
        <taxon>Ecdysozoa</taxon>
        <taxon>Arthropoda</taxon>
        <taxon>Hexapoda</taxon>
        <taxon>Insecta</taxon>
        <taxon>Pterygota</taxon>
        <taxon>Neoptera</taxon>
        <taxon>Endopterygota</taxon>
        <taxon>Diptera</taxon>
        <taxon>Nematocera</taxon>
        <taxon>Culicoidea</taxon>
        <taxon>Culicidae</taxon>
        <taxon>Anophelinae</taxon>
        <taxon>Anopheles</taxon>
    </lineage>
</organism>
<keyword evidence="1" id="KW-1133">Transmembrane helix</keyword>
<sequence length="131" mass="15023">MCGVCVCFAFLFFFAVAVKVTFTLIVFCFSTAAASAFLFFNSSSLRMRRIQRRIYIWHREIRTPGTTMIDNRKLRNCRSIHHACTTLVLSYSLLHISCAVKIARLAVRRVSVLIFAVTKDVQIPRSHFSPE</sequence>
<proteinExistence type="predicted"/>
<keyword evidence="1" id="KW-0472">Membrane</keyword>
<keyword evidence="1" id="KW-0812">Transmembrane</keyword>
<feature type="transmembrane region" description="Helical" evidence="1">
    <location>
        <begin position="27"/>
        <end position="45"/>
    </location>
</feature>
<accession>A0A2M4DGM2</accession>
<dbReference type="AlphaFoldDB" id="A0A2M4DGM2"/>
<protein>
    <submittedName>
        <fullName evidence="2">Uncharacterized protein</fullName>
    </submittedName>
</protein>
<evidence type="ECO:0000256" key="1">
    <source>
        <dbReference type="SAM" id="Phobius"/>
    </source>
</evidence>
<name>A0A2M4DGM2_ANODA</name>
<reference evidence="2" key="1">
    <citation type="submission" date="2018-01" db="EMBL/GenBank/DDBJ databases">
        <title>An insight into the sialome of Amazonian anophelines.</title>
        <authorList>
            <person name="Ribeiro J.M."/>
            <person name="Scarpassa V."/>
            <person name="Calvo E."/>
        </authorList>
    </citation>
    <scope>NUCLEOTIDE SEQUENCE</scope>
</reference>